<gene>
    <name evidence="1" type="ORF">D5086_027360</name>
</gene>
<accession>A0ACC4AVY5</accession>
<sequence>MQRWKELTALDLFQEEHKDQLKLAQEWIEKTSQSCSAVAVLLATVVFAAAYTIPGDSCLWEAMPQLLFSYD</sequence>
<dbReference type="Proteomes" id="UP000309997">
    <property type="component" value="Unassembled WGS sequence"/>
</dbReference>
<organism evidence="1 2">
    <name type="scientific">Populus alba</name>
    <name type="common">White poplar</name>
    <dbReference type="NCBI Taxonomy" id="43335"/>
    <lineage>
        <taxon>Eukaryota</taxon>
        <taxon>Viridiplantae</taxon>
        <taxon>Streptophyta</taxon>
        <taxon>Embryophyta</taxon>
        <taxon>Tracheophyta</taxon>
        <taxon>Spermatophyta</taxon>
        <taxon>Magnoliopsida</taxon>
        <taxon>eudicotyledons</taxon>
        <taxon>Gunneridae</taxon>
        <taxon>Pentapetalae</taxon>
        <taxon>rosids</taxon>
        <taxon>fabids</taxon>
        <taxon>Malpighiales</taxon>
        <taxon>Salicaceae</taxon>
        <taxon>Saliceae</taxon>
        <taxon>Populus</taxon>
    </lineage>
</organism>
<comment type="caution">
    <text evidence="1">The sequence shown here is derived from an EMBL/GenBank/DDBJ whole genome shotgun (WGS) entry which is preliminary data.</text>
</comment>
<dbReference type="EMBL" id="RCHU02000015">
    <property type="protein sequence ID" value="KAL3570111.1"/>
    <property type="molecule type" value="Genomic_DNA"/>
</dbReference>
<keyword evidence="2" id="KW-1185">Reference proteome</keyword>
<name>A0ACC4AVY5_POPAL</name>
<proteinExistence type="predicted"/>
<protein>
    <submittedName>
        <fullName evidence="1">Uncharacterized protein</fullName>
    </submittedName>
</protein>
<evidence type="ECO:0000313" key="2">
    <source>
        <dbReference type="Proteomes" id="UP000309997"/>
    </source>
</evidence>
<evidence type="ECO:0000313" key="1">
    <source>
        <dbReference type="EMBL" id="KAL3570111.1"/>
    </source>
</evidence>
<reference evidence="1 2" key="1">
    <citation type="journal article" date="2024" name="Plant Biotechnol. J.">
        <title>Genome and CRISPR/Cas9 system of a widespread forest tree (Populus alba) in the world.</title>
        <authorList>
            <person name="Liu Y.J."/>
            <person name="Jiang P.F."/>
            <person name="Han X.M."/>
            <person name="Li X.Y."/>
            <person name="Wang H.M."/>
            <person name="Wang Y.J."/>
            <person name="Wang X.X."/>
            <person name="Zeng Q.Y."/>
        </authorList>
    </citation>
    <scope>NUCLEOTIDE SEQUENCE [LARGE SCALE GENOMIC DNA]</scope>
    <source>
        <strain evidence="2">cv. PAL-ZL1</strain>
    </source>
</reference>